<evidence type="ECO:0000256" key="7">
    <source>
        <dbReference type="ARBA" id="ARBA00023136"/>
    </source>
</evidence>
<feature type="transmembrane region" description="Helical" evidence="9">
    <location>
        <begin position="627"/>
        <end position="651"/>
    </location>
</feature>
<name>A0A8H4LN00_9HYPO</name>
<dbReference type="GO" id="GO:0015179">
    <property type="term" value="F:L-amino acid transmembrane transporter activity"/>
    <property type="evidence" value="ECO:0007669"/>
    <property type="project" value="TreeGrafter"/>
</dbReference>
<comment type="caution">
    <text evidence="11">The sequence shown here is derived from an EMBL/GenBank/DDBJ whole genome shotgun (WGS) entry which is preliminary data.</text>
</comment>
<feature type="transmembrane region" description="Helical" evidence="9">
    <location>
        <begin position="489"/>
        <end position="510"/>
    </location>
</feature>
<feature type="domain" description="Amino acid transporter transmembrane" evidence="10">
    <location>
        <begin position="410"/>
        <end position="813"/>
    </location>
</feature>
<evidence type="ECO:0000313" key="11">
    <source>
        <dbReference type="EMBL" id="KAF4470779.1"/>
    </source>
</evidence>
<accession>A0A8H4LN00</accession>
<reference evidence="11 12" key="1">
    <citation type="submission" date="2020-01" db="EMBL/GenBank/DDBJ databases">
        <title>Identification and distribution of gene clusters putatively required for synthesis of sphingolipid metabolism inhibitors in phylogenetically diverse species of the filamentous fungus Fusarium.</title>
        <authorList>
            <person name="Kim H.-S."/>
            <person name="Busman M."/>
            <person name="Brown D.W."/>
            <person name="Divon H."/>
            <person name="Uhlig S."/>
            <person name="Proctor R.H."/>
        </authorList>
    </citation>
    <scope>NUCLEOTIDE SEQUENCE [LARGE SCALE GENOMIC DNA]</scope>
    <source>
        <strain evidence="11 12">NRRL 20459</strain>
    </source>
</reference>
<evidence type="ECO:0000256" key="2">
    <source>
        <dbReference type="ARBA" id="ARBA00008066"/>
    </source>
</evidence>
<organism evidence="11 12">
    <name type="scientific">Fusarium albosuccineum</name>
    <dbReference type="NCBI Taxonomy" id="1237068"/>
    <lineage>
        <taxon>Eukaryota</taxon>
        <taxon>Fungi</taxon>
        <taxon>Dikarya</taxon>
        <taxon>Ascomycota</taxon>
        <taxon>Pezizomycotina</taxon>
        <taxon>Sordariomycetes</taxon>
        <taxon>Hypocreomycetidae</taxon>
        <taxon>Hypocreales</taxon>
        <taxon>Nectriaceae</taxon>
        <taxon>Fusarium</taxon>
        <taxon>Fusarium decemcellulare species complex</taxon>
    </lineage>
</organism>
<proteinExistence type="inferred from homology"/>
<evidence type="ECO:0000256" key="3">
    <source>
        <dbReference type="ARBA" id="ARBA00022448"/>
    </source>
</evidence>
<dbReference type="GO" id="GO:0005774">
    <property type="term" value="C:vacuolar membrane"/>
    <property type="evidence" value="ECO:0007669"/>
    <property type="project" value="TreeGrafter"/>
</dbReference>
<feature type="region of interest" description="Disordered" evidence="8">
    <location>
        <begin position="122"/>
        <end position="168"/>
    </location>
</feature>
<feature type="transmembrane region" description="Helical" evidence="9">
    <location>
        <begin position="516"/>
        <end position="538"/>
    </location>
</feature>
<gene>
    <name evidence="11" type="ORF">FALBO_2313</name>
</gene>
<dbReference type="EMBL" id="JAADYS010000296">
    <property type="protein sequence ID" value="KAF4470779.1"/>
    <property type="molecule type" value="Genomic_DNA"/>
</dbReference>
<evidence type="ECO:0000256" key="5">
    <source>
        <dbReference type="ARBA" id="ARBA00022970"/>
    </source>
</evidence>
<evidence type="ECO:0000313" key="12">
    <source>
        <dbReference type="Proteomes" id="UP000554235"/>
    </source>
</evidence>
<dbReference type="OrthoDB" id="655540at2759"/>
<keyword evidence="3" id="KW-0813">Transport</keyword>
<feature type="region of interest" description="Disordered" evidence="8">
    <location>
        <begin position="177"/>
        <end position="196"/>
    </location>
</feature>
<feature type="transmembrane region" description="Helical" evidence="9">
    <location>
        <begin position="590"/>
        <end position="615"/>
    </location>
</feature>
<evidence type="ECO:0000256" key="9">
    <source>
        <dbReference type="SAM" id="Phobius"/>
    </source>
</evidence>
<keyword evidence="6 9" id="KW-1133">Transmembrane helix</keyword>
<evidence type="ECO:0000256" key="6">
    <source>
        <dbReference type="ARBA" id="ARBA00022989"/>
    </source>
</evidence>
<evidence type="ECO:0000256" key="8">
    <source>
        <dbReference type="SAM" id="MobiDB-lite"/>
    </source>
</evidence>
<dbReference type="AlphaFoldDB" id="A0A8H4LN00"/>
<comment type="similarity">
    <text evidence="2">Belongs to the amino acid/polyamine transporter 2 family.</text>
</comment>
<dbReference type="InterPro" id="IPR013057">
    <property type="entry name" value="AA_transpt_TM"/>
</dbReference>
<evidence type="ECO:0000256" key="1">
    <source>
        <dbReference type="ARBA" id="ARBA00004141"/>
    </source>
</evidence>
<protein>
    <submittedName>
        <fullName evidence="11">Vacuolar amino acid transporter 1</fullName>
    </submittedName>
</protein>
<feature type="transmembrane region" description="Helical" evidence="9">
    <location>
        <begin position="671"/>
        <end position="690"/>
    </location>
</feature>
<evidence type="ECO:0000256" key="4">
    <source>
        <dbReference type="ARBA" id="ARBA00022692"/>
    </source>
</evidence>
<feature type="transmembrane region" description="Helical" evidence="9">
    <location>
        <begin position="760"/>
        <end position="783"/>
    </location>
</feature>
<comment type="subcellular location">
    <subcellularLocation>
        <location evidence="1">Membrane</location>
        <topology evidence="1">Multi-pass membrane protein</topology>
    </subcellularLocation>
</comment>
<sequence>MTAPRSSRHGAVGRTPPRPLQEQTSQFGSAWCSLSRVYLGISNPCWSLQYSPTLQDLDPEPKEEPLTVGYRVHRAEHRRLSRAILGCDKRHALTSPLPVGAPATPNLSRAVAVTVTVCPRETETRPAGAKGKSSAKKPRASIMAPARNPANWDEYEGRPSPTGSVTSSVLAHEQALIDDDDDDTSEQGHGGGFMARRRSSVTNRLAAMADIGGVNSFRSFARSWQRAAGFPEVIPRRPSFVLAPDQDGEHVQYSRGRVEGTSQSQTGLLRQHLEATSSAQPNGEPSSSLGSSPRLIRDAFHNGESKPLLDVEATGALLVGSPSGRSSIFAVPPHLAAPDIVGSYGSFRSSSPYGTADGTMRHRISFSEGSGWGVADEDEEGEDAAHGEHQPILVKEVKQGDKVVLAVEGQSTLPQSIFNSINAIIGVGLLSLPLALQMTGWIPGLVILSLTAAVTSHTSKLLAKCMDYDRTLITYSDLAYVSFGTRARVVVSALFTLELVAACVALVILFADSLNLLLPGLATVTFWKVVAAGLILILNALPLRLLSYTSVVGIFSTFCIVLIVIIDGIYKPHTPGSLREPATTYLFPSNWLALPLAYGLLASPWGAHSVFPSIYRDMRHPYKWGKAVNVTFSFSYVLDTCLAVIGLLMFGDGIRDAITSNVLKTAGYPEALSVVMCIFIAIIPLTKIPLNARPIITTMDVICGVHEHHHHHHHEHAHSQASRSSVLVTQGIRGLVRVFVVVLLLFISIVFPAFDSVCAFLGAALCTLISIILPISFHLKLFWEEVSTRDKIVSAILLVVFAIMGLLGTIWTFLPKHLIGAD</sequence>
<dbReference type="PANTHER" id="PTHR22950:SF692">
    <property type="entry name" value="TRANSMEMBRANE AMINO ACID TRANSPORTER FAMILY PROTEIN"/>
    <property type="match status" value="1"/>
</dbReference>
<keyword evidence="5" id="KW-0029">Amino-acid transport</keyword>
<feature type="transmembrane region" description="Helical" evidence="9">
    <location>
        <begin position="442"/>
        <end position="463"/>
    </location>
</feature>
<feature type="region of interest" description="Disordered" evidence="8">
    <location>
        <begin position="1"/>
        <end position="23"/>
    </location>
</feature>
<feature type="compositionally biased region" description="Basic and acidic residues" evidence="8">
    <location>
        <begin position="247"/>
        <end position="258"/>
    </location>
</feature>
<dbReference type="PANTHER" id="PTHR22950">
    <property type="entry name" value="AMINO ACID TRANSPORTER"/>
    <property type="match status" value="1"/>
</dbReference>
<feature type="transmembrane region" description="Helical" evidence="9">
    <location>
        <begin position="545"/>
        <end position="570"/>
    </location>
</feature>
<keyword evidence="12" id="KW-1185">Reference proteome</keyword>
<feature type="compositionally biased region" description="Polar residues" evidence="8">
    <location>
        <begin position="260"/>
        <end position="291"/>
    </location>
</feature>
<feature type="transmembrane region" description="Helical" evidence="9">
    <location>
        <begin position="734"/>
        <end position="754"/>
    </location>
</feature>
<evidence type="ECO:0000259" key="10">
    <source>
        <dbReference type="Pfam" id="PF01490"/>
    </source>
</evidence>
<dbReference type="Proteomes" id="UP000554235">
    <property type="component" value="Unassembled WGS sequence"/>
</dbReference>
<dbReference type="Pfam" id="PF01490">
    <property type="entry name" value="Aa_trans"/>
    <property type="match status" value="1"/>
</dbReference>
<keyword evidence="7 9" id="KW-0472">Membrane</keyword>
<feature type="region of interest" description="Disordered" evidence="8">
    <location>
        <begin position="245"/>
        <end position="295"/>
    </location>
</feature>
<feature type="transmembrane region" description="Helical" evidence="9">
    <location>
        <begin position="795"/>
        <end position="814"/>
    </location>
</feature>
<keyword evidence="4 9" id="KW-0812">Transmembrane</keyword>